<evidence type="ECO:0000256" key="6">
    <source>
        <dbReference type="SAM" id="Phobius"/>
    </source>
</evidence>
<organism evidence="9 10">
    <name type="scientific">Herbaspirillum robiniae</name>
    <dbReference type="NCBI Taxonomy" id="2014887"/>
    <lineage>
        <taxon>Bacteria</taxon>
        <taxon>Pseudomonadati</taxon>
        <taxon>Pseudomonadota</taxon>
        <taxon>Betaproteobacteria</taxon>
        <taxon>Burkholderiales</taxon>
        <taxon>Oxalobacteraceae</taxon>
        <taxon>Herbaspirillum</taxon>
    </lineage>
</organism>
<gene>
    <name evidence="9" type="ORF">CEJ42_01475</name>
    <name evidence="8" type="ORF">HNO84_00260</name>
</gene>
<dbReference type="PROSITE" id="PS50850">
    <property type="entry name" value="MFS"/>
    <property type="match status" value="1"/>
</dbReference>
<feature type="transmembrane region" description="Helical" evidence="6">
    <location>
        <begin position="257"/>
        <end position="276"/>
    </location>
</feature>
<evidence type="ECO:0000256" key="4">
    <source>
        <dbReference type="ARBA" id="ARBA00022989"/>
    </source>
</evidence>
<dbReference type="Pfam" id="PF07690">
    <property type="entry name" value="MFS_1"/>
    <property type="match status" value="1"/>
</dbReference>
<feature type="transmembrane region" description="Helical" evidence="6">
    <location>
        <begin position="346"/>
        <end position="365"/>
    </location>
</feature>
<feature type="transmembrane region" description="Helical" evidence="6">
    <location>
        <begin position="88"/>
        <end position="108"/>
    </location>
</feature>
<dbReference type="SUPFAM" id="SSF103473">
    <property type="entry name" value="MFS general substrate transporter"/>
    <property type="match status" value="1"/>
</dbReference>
<keyword evidence="2" id="KW-1003">Cell membrane</keyword>
<feature type="transmembrane region" description="Helical" evidence="6">
    <location>
        <begin position="315"/>
        <end position="334"/>
    </location>
</feature>
<dbReference type="GO" id="GO:0005886">
    <property type="term" value="C:plasma membrane"/>
    <property type="evidence" value="ECO:0007669"/>
    <property type="project" value="UniProtKB-SubCell"/>
</dbReference>
<reference evidence="9 10" key="1">
    <citation type="submission" date="2017-06" db="EMBL/GenBank/DDBJ databases">
        <title>Herbaspirillum phytohormonus sp. nov., isolated from the root nodule of Robinia pseudoacacia in lead-zinc mine.</title>
        <authorList>
            <person name="Fan M."/>
            <person name="Lin Y."/>
        </authorList>
    </citation>
    <scope>NUCLEOTIDE SEQUENCE [LARGE SCALE GENOMIC DNA]</scope>
    <source>
        <strain evidence="9 10">HZ10</strain>
    </source>
</reference>
<dbReference type="InterPro" id="IPR050189">
    <property type="entry name" value="MFS_Efflux_Transporters"/>
</dbReference>
<dbReference type="RefSeq" id="WP_079215095.1">
    <property type="nucleotide sequence ID" value="NZ_CP018845.1"/>
</dbReference>
<evidence type="ECO:0000313" key="10">
    <source>
        <dbReference type="Proteomes" id="UP000197596"/>
    </source>
</evidence>
<comment type="subcellular location">
    <subcellularLocation>
        <location evidence="1">Cell membrane</location>
        <topology evidence="1">Multi-pass membrane protein</topology>
    </subcellularLocation>
</comment>
<feature type="transmembrane region" description="Helical" evidence="6">
    <location>
        <begin position="147"/>
        <end position="169"/>
    </location>
</feature>
<dbReference type="OrthoDB" id="7029536at2"/>
<keyword evidence="11" id="KW-1185">Reference proteome</keyword>
<dbReference type="Proteomes" id="UP000536746">
    <property type="component" value="Unassembled WGS sequence"/>
</dbReference>
<dbReference type="EMBL" id="JABFMT010000001">
    <property type="protein sequence ID" value="NUU00014.1"/>
    <property type="molecule type" value="Genomic_DNA"/>
</dbReference>
<protein>
    <submittedName>
        <fullName evidence="9">MFS transporter</fullName>
    </submittedName>
</protein>
<feature type="transmembrane region" description="Helical" evidence="6">
    <location>
        <begin position="175"/>
        <end position="194"/>
    </location>
</feature>
<feature type="transmembrane region" description="Helical" evidence="6">
    <location>
        <begin position="288"/>
        <end position="309"/>
    </location>
</feature>
<name>A0A246WUS5_9BURK</name>
<dbReference type="InterPro" id="IPR011701">
    <property type="entry name" value="MFS"/>
</dbReference>
<sequence>MNTADTPAPTPSAPAAASTGMAPLYWMALGTFAIGTEGFMIAGMLPTVASDLHVTPAIAGQLVVAFTAAYAISSPILTALTGAINRRLLLIASMTLFALANLLAWQAPGYEALLLARIVLAMAAGLYVPNAMALAGALVAPDKRGGALAIVSGGLTVAVALGAPLGVLIADRLNWRMTFAGVALLAALAVLGLMRGLPRGIGAHIPVASLSERLNAARNGRVLHGLLTTLLWATGAYTMYTYFAIYLNEVVDIHGAHVGYGLLLWGVSAAVGVMLGGRLSDKLGFARVSGPALVFMMASFLALTVIAYTLSPAHALPPVYLAMIVWGVSAWAFYPAQQARLMNIAGVKLASIVLSLNASFMYLGFSLGAAVGALTVATGSVREVGLVAAAFVAGALLLLRGAIRRDAACVATA</sequence>
<evidence type="ECO:0000256" key="1">
    <source>
        <dbReference type="ARBA" id="ARBA00004651"/>
    </source>
</evidence>
<evidence type="ECO:0000256" key="3">
    <source>
        <dbReference type="ARBA" id="ARBA00022692"/>
    </source>
</evidence>
<keyword evidence="3 6" id="KW-0812">Transmembrane</keyword>
<keyword evidence="4 6" id="KW-1133">Transmembrane helix</keyword>
<dbReference type="EMBL" id="NJGU01000001">
    <property type="protein sequence ID" value="OWY30774.1"/>
    <property type="molecule type" value="Genomic_DNA"/>
</dbReference>
<proteinExistence type="predicted"/>
<evidence type="ECO:0000259" key="7">
    <source>
        <dbReference type="PROSITE" id="PS50850"/>
    </source>
</evidence>
<feature type="transmembrane region" description="Helical" evidence="6">
    <location>
        <begin position="222"/>
        <end position="245"/>
    </location>
</feature>
<evidence type="ECO:0000256" key="2">
    <source>
        <dbReference type="ARBA" id="ARBA00022475"/>
    </source>
</evidence>
<evidence type="ECO:0000256" key="5">
    <source>
        <dbReference type="ARBA" id="ARBA00023136"/>
    </source>
</evidence>
<evidence type="ECO:0000313" key="9">
    <source>
        <dbReference type="EMBL" id="OWY30774.1"/>
    </source>
</evidence>
<dbReference type="CDD" id="cd17324">
    <property type="entry name" value="MFS_NepI_like"/>
    <property type="match status" value="1"/>
</dbReference>
<dbReference type="PANTHER" id="PTHR43124">
    <property type="entry name" value="PURINE EFFLUX PUMP PBUE"/>
    <property type="match status" value="1"/>
</dbReference>
<dbReference type="AlphaFoldDB" id="A0A246WUS5"/>
<feature type="transmembrane region" description="Helical" evidence="6">
    <location>
        <begin position="385"/>
        <end position="403"/>
    </location>
</feature>
<dbReference type="PANTHER" id="PTHR43124:SF10">
    <property type="entry name" value="PURINE EFFLUX PUMP PBUE"/>
    <property type="match status" value="1"/>
</dbReference>
<evidence type="ECO:0000313" key="8">
    <source>
        <dbReference type="EMBL" id="NUU00014.1"/>
    </source>
</evidence>
<keyword evidence="5 6" id="KW-0472">Membrane</keyword>
<feature type="transmembrane region" description="Helical" evidence="6">
    <location>
        <begin position="24"/>
        <end position="45"/>
    </location>
</feature>
<dbReference type="Proteomes" id="UP000197596">
    <property type="component" value="Unassembled WGS sequence"/>
</dbReference>
<dbReference type="Gene3D" id="1.20.1250.20">
    <property type="entry name" value="MFS general substrate transporter like domains"/>
    <property type="match status" value="1"/>
</dbReference>
<accession>A0A246WUS5</accession>
<reference evidence="8 11" key="2">
    <citation type="journal article" date="2020" name="Front. Plant Sci.">
        <title>Isolation of Rhizosphere Bacteria That Improve Quality and Water Stress Tolerance in Greenhouse Ornamentals.</title>
        <authorList>
            <person name="Nordstedt N.P."/>
            <person name="Jones M.L."/>
        </authorList>
    </citation>
    <scope>NUCLEOTIDE SEQUENCE [LARGE SCALE GENOMIC DNA]</scope>
    <source>
        <strain evidence="8 11">C6C2</strain>
    </source>
</reference>
<feature type="domain" description="Major facilitator superfamily (MFS) profile" evidence="7">
    <location>
        <begin position="23"/>
        <end position="406"/>
    </location>
</feature>
<feature type="transmembrane region" description="Helical" evidence="6">
    <location>
        <begin position="114"/>
        <end position="140"/>
    </location>
</feature>
<feature type="transmembrane region" description="Helical" evidence="6">
    <location>
        <begin position="57"/>
        <end position="81"/>
    </location>
</feature>
<dbReference type="InterPro" id="IPR036259">
    <property type="entry name" value="MFS_trans_sf"/>
</dbReference>
<evidence type="ECO:0000313" key="11">
    <source>
        <dbReference type="Proteomes" id="UP000536746"/>
    </source>
</evidence>
<dbReference type="InterPro" id="IPR020846">
    <property type="entry name" value="MFS_dom"/>
</dbReference>
<comment type="caution">
    <text evidence="9">The sequence shown here is derived from an EMBL/GenBank/DDBJ whole genome shotgun (WGS) entry which is preliminary data.</text>
</comment>
<dbReference type="GO" id="GO:0022857">
    <property type="term" value="F:transmembrane transporter activity"/>
    <property type="evidence" value="ECO:0007669"/>
    <property type="project" value="InterPro"/>
</dbReference>